<dbReference type="Pfam" id="PF13460">
    <property type="entry name" value="NAD_binding_10"/>
    <property type="match status" value="1"/>
</dbReference>
<dbReference type="PANTHER" id="PTHR43781">
    <property type="entry name" value="SACCHAROPINE DEHYDROGENASE"/>
    <property type="match status" value="1"/>
</dbReference>
<dbReference type="Gene3D" id="3.40.50.720">
    <property type="entry name" value="NAD(P)-binding Rossmann-like Domain"/>
    <property type="match status" value="1"/>
</dbReference>
<feature type="domain" description="NAD(P)-binding" evidence="1">
    <location>
        <begin position="19"/>
        <end position="104"/>
    </location>
</feature>
<reference evidence="2 3" key="1">
    <citation type="submission" date="2023-03" db="EMBL/GenBank/DDBJ databases">
        <authorList>
            <person name="Kaur S."/>
            <person name="Espinosa-Saiz D."/>
            <person name="Velazquez E."/>
            <person name="Menendez E."/>
            <person name="diCenzo G.C."/>
        </authorList>
    </citation>
    <scope>NUCLEOTIDE SEQUENCE [LARGE SCALE GENOMIC DNA]</scope>
    <source>
        <strain evidence="2 3">LMG 24692</strain>
    </source>
</reference>
<keyword evidence="3" id="KW-1185">Reference proteome</keyword>
<gene>
    <name evidence="2" type="ORF">PZN02_002975</name>
</gene>
<evidence type="ECO:0000259" key="1">
    <source>
        <dbReference type="Pfam" id="PF13460"/>
    </source>
</evidence>
<dbReference type="InterPro" id="IPR016040">
    <property type="entry name" value="NAD(P)-bd_dom"/>
</dbReference>
<dbReference type="EMBL" id="CP120373">
    <property type="protein sequence ID" value="WEX86661.1"/>
    <property type="molecule type" value="Genomic_DNA"/>
</dbReference>
<evidence type="ECO:0000313" key="3">
    <source>
        <dbReference type="Proteomes" id="UP001229355"/>
    </source>
</evidence>
<organism evidence="2 3">
    <name type="scientific">Sinorhizobium garamanticum</name>
    <dbReference type="NCBI Taxonomy" id="680247"/>
    <lineage>
        <taxon>Bacteria</taxon>
        <taxon>Pseudomonadati</taxon>
        <taxon>Pseudomonadota</taxon>
        <taxon>Alphaproteobacteria</taxon>
        <taxon>Hyphomicrobiales</taxon>
        <taxon>Rhizobiaceae</taxon>
        <taxon>Sinorhizobium/Ensifer group</taxon>
        <taxon>Sinorhizobium</taxon>
    </lineage>
</organism>
<dbReference type="Proteomes" id="UP001229355">
    <property type="component" value="Chromosome 1"/>
</dbReference>
<sequence>MTVRSPGTSKQDRAVAVFGAAGHTGRFVVAELLRRGIVPIAVARDVAKLAEFADRGIEVRGASIDDPDSLDRAFKGAAAIINCAGPFLDTADAVASAALRAGIHYLDVTAEQPSAQAIYDKFDKAARDAGVLVIPAMGFYGGFADLLVTTAMGDWEFADEIRVGIALDSWHPTQGTRITGEKNTARRMIVANGELTPVVQPAAEMDWDFPEPFARQKVVELPFSEIVVIARHTRSSELRTYLNRTALSDVRDPATPPPKPADEKGRSAQIFLVEATVRKGEQIRRIAAEGRDIYAFSAPLICEAVQRILDGRARGSGAQAPGAIFDARDYLNALASHHLSFVVAEG</sequence>
<accession>A0ABY8D707</accession>
<name>A0ABY8D707_9HYPH</name>
<dbReference type="SUPFAM" id="SSF51735">
    <property type="entry name" value="NAD(P)-binding Rossmann-fold domains"/>
    <property type="match status" value="1"/>
</dbReference>
<proteinExistence type="predicted"/>
<evidence type="ECO:0000313" key="2">
    <source>
        <dbReference type="EMBL" id="WEX86661.1"/>
    </source>
</evidence>
<dbReference type="InterPro" id="IPR036291">
    <property type="entry name" value="NAD(P)-bd_dom_sf"/>
</dbReference>
<dbReference type="PANTHER" id="PTHR43781:SF1">
    <property type="entry name" value="SACCHAROPINE DEHYDROGENASE"/>
    <property type="match status" value="1"/>
</dbReference>
<dbReference type="RefSeq" id="WP_280658730.1">
    <property type="nucleotide sequence ID" value="NZ_CP120373.1"/>
</dbReference>
<protein>
    <submittedName>
        <fullName evidence="2">Saccharopine dehydrogenase NADP-binding domain-containing protein</fullName>
    </submittedName>
</protein>